<organism evidence="1 2">
    <name type="scientific">Cirrhinus molitorella</name>
    <name type="common">mud carp</name>
    <dbReference type="NCBI Taxonomy" id="172907"/>
    <lineage>
        <taxon>Eukaryota</taxon>
        <taxon>Metazoa</taxon>
        <taxon>Chordata</taxon>
        <taxon>Craniata</taxon>
        <taxon>Vertebrata</taxon>
        <taxon>Euteleostomi</taxon>
        <taxon>Actinopterygii</taxon>
        <taxon>Neopterygii</taxon>
        <taxon>Teleostei</taxon>
        <taxon>Ostariophysi</taxon>
        <taxon>Cypriniformes</taxon>
        <taxon>Cyprinidae</taxon>
        <taxon>Labeoninae</taxon>
        <taxon>Labeonini</taxon>
        <taxon>Cirrhinus</taxon>
    </lineage>
</organism>
<sequence>MQHNGSVVLKNKSLKAFPLLRCLCSSLLFPLLNPPLSVALSLLPSLFQSNARRRVSQSTEYARGHVGGQTLHRRKILPGQTELEPTARPCGGQGGFASTLKLNLGLIQLAPD</sequence>
<evidence type="ECO:0000313" key="2">
    <source>
        <dbReference type="Proteomes" id="UP001558613"/>
    </source>
</evidence>
<name>A0ABR3MPA4_9TELE</name>
<dbReference type="Proteomes" id="UP001558613">
    <property type="component" value="Unassembled WGS sequence"/>
</dbReference>
<gene>
    <name evidence="1" type="ORF">QQF64_002126</name>
</gene>
<keyword evidence="2" id="KW-1185">Reference proteome</keyword>
<proteinExistence type="predicted"/>
<reference evidence="1 2" key="1">
    <citation type="submission" date="2023-09" db="EMBL/GenBank/DDBJ databases">
        <authorList>
            <person name="Wang M."/>
        </authorList>
    </citation>
    <scope>NUCLEOTIDE SEQUENCE [LARGE SCALE GENOMIC DNA]</scope>
    <source>
        <strain evidence="1">GT-2023</strain>
        <tissue evidence="1">Liver</tissue>
    </source>
</reference>
<protein>
    <submittedName>
        <fullName evidence="1">Uncharacterized protein</fullName>
    </submittedName>
</protein>
<accession>A0ABR3MPA4</accession>
<comment type="caution">
    <text evidence="1">The sequence shown here is derived from an EMBL/GenBank/DDBJ whole genome shotgun (WGS) entry which is preliminary data.</text>
</comment>
<evidence type="ECO:0000313" key="1">
    <source>
        <dbReference type="EMBL" id="KAL1266451.1"/>
    </source>
</evidence>
<dbReference type="EMBL" id="JAYMGO010000010">
    <property type="protein sequence ID" value="KAL1266451.1"/>
    <property type="molecule type" value="Genomic_DNA"/>
</dbReference>